<evidence type="ECO:0000313" key="1">
    <source>
        <dbReference type="EMBL" id="GFY57880.1"/>
    </source>
</evidence>
<keyword evidence="2" id="KW-1185">Reference proteome</keyword>
<gene>
    <name evidence="1" type="ORF">TNIN_345591</name>
</gene>
<name>A0A8X6XSI4_9ARAC</name>
<organism evidence="1 2">
    <name type="scientific">Trichonephila inaurata madagascariensis</name>
    <dbReference type="NCBI Taxonomy" id="2747483"/>
    <lineage>
        <taxon>Eukaryota</taxon>
        <taxon>Metazoa</taxon>
        <taxon>Ecdysozoa</taxon>
        <taxon>Arthropoda</taxon>
        <taxon>Chelicerata</taxon>
        <taxon>Arachnida</taxon>
        <taxon>Araneae</taxon>
        <taxon>Araneomorphae</taxon>
        <taxon>Entelegynae</taxon>
        <taxon>Araneoidea</taxon>
        <taxon>Nephilidae</taxon>
        <taxon>Trichonephila</taxon>
        <taxon>Trichonephila inaurata</taxon>
    </lineage>
</organism>
<reference evidence="1" key="1">
    <citation type="submission" date="2020-08" db="EMBL/GenBank/DDBJ databases">
        <title>Multicomponent nature underlies the extraordinary mechanical properties of spider dragline silk.</title>
        <authorList>
            <person name="Kono N."/>
            <person name="Nakamura H."/>
            <person name="Mori M."/>
            <person name="Yoshida Y."/>
            <person name="Ohtoshi R."/>
            <person name="Malay A.D."/>
            <person name="Moran D.A.P."/>
            <person name="Tomita M."/>
            <person name="Numata K."/>
            <person name="Arakawa K."/>
        </authorList>
    </citation>
    <scope>NUCLEOTIDE SEQUENCE</scope>
</reference>
<protein>
    <submittedName>
        <fullName evidence="1">Uncharacterized protein</fullName>
    </submittedName>
</protein>
<evidence type="ECO:0000313" key="2">
    <source>
        <dbReference type="Proteomes" id="UP000886998"/>
    </source>
</evidence>
<sequence>MALFVRFEYSVPQVHRKVLSKDLSYILKVSAAINSALISENLAARDVGLLSTLYIADVLSHPNECSSMISIGE</sequence>
<proteinExistence type="predicted"/>
<accession>A0A8X6XSI4</accession>
<dbReference type="AlphaFoldDB" id="A0A8X6XSI4"/>
<dbReference type="EMBL" id="BMAV01011788">
    <property type="protein sequence ID" value="GFY57880.1"/>
    <property type="molecule type" value="Genomic_DNA"/>
</dbReference>
<comment type="caution">
    <text evidence="1">The sequence shown here is derived from an EMBL/GenBank/DDBJ whole genome shotgun (WGS) entry which is preliminary data.</text>
</comment>
<dbReference type="Proteomes" id="UP000886998">
    <property type="component" value="Unassembled WGS sequence"/>
</dbReference>